<evidence type="ECO:0000313" key="2">
    <source>
        <dbReference type="EMBL" id="SPC97421.1"/>
    </source>
</evidence>
<dbReference type="AlphaFoldDB" id="A0A2N9GDU8"/>
<sequence>MRGKRLGCAARLSNKIDHICDAVEDWSTATSKSADELQCSIAKVMEMFQAMPRVECCGELFMLATQLGMADRVLSREEEDEVKQSNRKVNEGQHAEFGEGSRAVVPPQGLNTKKTSFKDKLMGEIPGAYVQTFEFPDALEIDTELDDEVETLMEGFAEEEQSSCEDPLS</sequence>
<evidence type="ECO:0000256" key="1">
    <source>
        <dbReference type="SAM" id="MobiDB-lite"/>
    </source>
</evidence>
<dbReference type="EMBL" id="OIVN01001768">
    <property type="protein sequence ID" value="SPC97421.1"/>
    <property type="molecule type" value="Genomic_DNA"/>
</dbReference>
<protein>
    <submittedName>
        <fullName evidence="2">Uncharacterized protein</fullName>
    </submittedName>
</protein>
<feature type="compositionally biased region" description="Basic and acidic residues" evidence="1">
    <location>
        <begin position="82"/>
        <end position="99"/>
    </location>
</feature>
<proteinExistence type="predicted"/>
<feature type="region of interest" description="Disordered" evidence="1">
    <location>
        <begin position="81"/>
        <end position="109"/>
    </location>
</feature>
<organism evidence="2">
    <name type="scientific">Fagus sylvatica</name>
    <name type="common">Beechnut</name>
    <dbReference type="NCBI Taxonomy" id="28930"/>
    <lineage>
        <taxon>Eukaryota</taxon>
        <taxon>Viridiplantae</taxon>
        <taxon>Streptophyta</taxon>
        <taxon>Embryophyta</taxon>
        <taxon>Tracheophyta</taxon>
        <taxon>Spermatophyta</taxon>
        <taxon>Magnoliopsida</taxon>
        <taxon>eudicotyledons</taxon>
        <taxon>Gunneridae</taxon>
        <taxon>Pentapetalae</taxon>
        <taxon>rosids</taxon>
        <taxon>fabids</taxon>
        <taxon>Fagales</taxon>
        <taxon>Fagaceae</taxon>
        <taxon>Fagus</taxon>
    </lineage>
</organism>
<name>A0A2N9GDU8_FAGSY</name>
<accession>A0A2N9GDU8</accession>
<reference evidence="2" key="1">
    <citation type="submission" date="2018-02" db="EMBL/GenBank/DDBJ databases">
        <authorList>
            <person name="Cohen D.B."/>
            <person name="Kent A.D."/>
        </authorList>
    </citation>
    <scope>NUCLEOTIDE SEQUENCE</scope>
</reference>
<gene>
    <name evidence="2" type="ORF">FSB_LOCUS25303</name>
</gene>